<proteinExistence type="inferred from homology"/>
<evidence type="ECO:0000313" key="2">
    <source>
        <dbReference type="EMBL" id="KAJ0201517.1"/>
    </source>
</evidence>
<gene>
    <name evidence="2" type="ORF">LSAT_V11C600329790</name>
</gene>
<keyword evidence="3" id="KW-1185">Reference proteome</keyword>
<accession>A0A9R1V756</accession>
<name>A0A9R1V756_LACSA</name>
<reference evidence="2 3" key="1">
    <citation type="journal article" date="2017" name="Nat. Commun.">
        <title>Genome assembly with in vitro proximity ligation data and whole-genome triplication in lettuce.</title>
        <authorList>
            <person name="Reyes-Chin-Wo S."/>
            <person name="Wang Z."/>
            <person name="Yang X."/>
            <person name="Kozik A."/>
            <person name="Arikit S."/>
            <person name="Song C."/>
            <person name="Xia L."/>
            <person name="Froenicke L."/>
            <person name="Lavelle D.O."/>
            <person name="Truco M.J."/>
            <person name="Xia R."/>
            <person name="Zhu S."/>
            <person name="Xu C."/>
            <person name="Xu H."/>
            <person name="Xu X."/>
            <person name="Cox K."/>
            <person name="Korf I."/>
            <person name="Meyers B.C."/>
            <person name="Michelmore R.W."/>
        </authorList>
    </citation>
    <scope>NUCLEOTIDE SEQUENCE [LARGE SCALE GENOMIC DNA]</scope>
    <source>
        <strain evidence="3">cv. Salinas</strain>
        <tissue evidence="2">Seedlings</tissue>
    </source>
</reference>
<dbReference type="AlphaFoldDB" id="A0A9R1V756"/>
<dbReference type="InterPro" id="IPR029058">
    <property type="entry name" value="AB_hydrolase_fold"/>
</dbReference>
<evidence type="ECO:0000256" key="1">
    <source>
        <dbReference type="ARBA" id="ARBA00009431"/>
    </source>
</evidence>
<dbReference type="InterPro" id="IPR001563">
    <property type="entry name" value="Peptidase_S10"/>
</dbReference>
<dbReference type="GO" id="GO:0004185">
    <property type="term" value="F:serine-type carboxypeptidase activity"/>
    <property type="evidence" value="ECO:0007669"/>
    <property type="project" value="InterPro"/>
</dbReference>
<evidence type="ECO:0008006" key="4">
    <source>
        <dbReference type="Google" id="ProtNLM"/>
    </source>
</evidence>
<organism evidence="2 3">
    <name type="scientific">Lactuca sativa</name>
    <name type="common">Garden lettuce</name>
    <dbReference type="NCBI Taxonomy" id="4236"/>
    <lineage>
        <taxon>Eukaryota</taxon>
        <taxon>Viridiplantae</taxon>
        <taxon>Streptophyta</taxon>
        <taxon>Embryophyta</taxon>
        <taxon>Tracheophyta</taxon>
        <taxon>Spermatophyta</taxon>
        <taxon>Magnoliopsida</taxon>
        <taxon>eudicotyledons</taxon>
        <taxon>Gunneridae</taxon>
        <taxon>Pentapetalae</taxon>
        <taxon>asterids</taxon>
        <taxon>campanulids</taxon>
        <taxon>Asterales</taxon>
        <taxon>Asteraceae</taxon>
        <taxon>Cichorioideae</taxon>
        <taxon>Cichorieae</taxon>
        <taxon>Lactucinae</taxon>
        <taxon>Lactuca</taxon>
    </lineage>
</organism>
<dbReference type="Pfam" id="PF00450">
    <property type="entry name" value="Peptidase_S10"/>
    <property type="match status" value="1"/>
</dbReference>
<dbReference type="PANTHER" id="PTHR11802:SF470">
    <property type="entry name" value="CARBOXYPEPTIDASE"/>
    <property type="match status" value="1"/>
</dbReference>
<dbReference type="Proteomes" id="UP000235145">
    <property type="component" value="Unassembled WGS sequence"/>
</dbReference>
<protein>
    <recommendedName>
        <fullName evidence="4">Carboxypeptidase</fullName>
    </recommendedName>
</protein>
<dbReference type="PANTHER" id="PTHR11802">
    <property type="entry name" value="SERINE PROTEASE FAMILY S10 SERINE CARBOXYPEPTIDASE"/>
    <property type="match status" value="1"/>
</dbReference>
<dbReference type="EMBL" id="NBSK02000006">
    <property type="protein sequence ID" value="KAJ0201517.1"/>
    <property type="molecule type" value="Genomic_DNA"/>
</dbReference>
<evidence type="ECO:0000313" key="3">
    <source>
        <dbReference type="Proteomes" id="UP000235145"/>
    </source>
</evidence>
<comment type="similarity">
    <text evidence="1">Belongs to the peptidase S10 family.</text>
</comment>
<dbReference type="Gene3D" id="3.40.50.1820">
    <property type="entry name" value="alpha/beta hydrolase"/>
    <property type="match status" value="1"/>
</dbReference>
<dbReference type="SUPFAM" id="SSF53474">
    <property type="entry name" value="alpha/beta-Hydrolases"/>
    <property type="match status" value="1"/>
</dbReference>
<sequence>MKGQDACRLDMEPWKNLDPSVSTVMEKHSTPTTMHGTMWPMYYSWSRQLEWDSLNWLESFPEYKTRDFFIAGESYVGHYLPQLASLIHLENKKTNQTIINLHGIAVSTFHTWDCTWHNIGLVCAKVEERLPICPCNSTVQTWKKKEEGRSRGSLSSVSSGCIYGGPGSIYFNIDCVKVIY</sequence>
<dbReference type="GO" id="GO:0006508">
    <property type="term" value="P:proteolysis"/>
    <property type="evidence" value="ECO:0007669"/>
    <property type="project" value="InterPro"/>
</dbReference>
<comment type="caution">
    <text evidence="2">The sequence shown here is derived from an EMBL/GenBank/DDBJ whole genome shotgun (WGS) entry which is preliminary data.</text>
</comment>